<feature type="compositionally biased region" description="Polar residues" evidence="1">
    <location>
        <begin position="1"/>
        <end position="12"/>
    </location>
</feature>
<reference evidence="2 3" key="1">
    <citation type="submission" date="2017-07" db="EMBL/GenBank/DDBJ databases">
        <title>Genome sequence of the Sordaria macrospora wild type strain R19027.</title>
        <authorList>
            <person name="Nowrousian M."/>
            <person name="Teichert I."/>
            <person name="Kueck U."/>
        </authorList>
    </citation>
    <scope>NUCLEOTIDE SEQUENCE [LARGE SCALE GENOMIC DNA]</scope>
    <source>
        <strain evidence="2 3">R19027</strain>
        <tissue evidence="2">Mycelium</tissue>
    </source>
</reference>
<feature type="compositionally biased region" description="Basic and acidic residues" evidence="1">
    <location>
        <begin position="13"/>
        <end position="24"/>
    </location>
</feature>
<sequence>MHVVNNPVTSSQEPERRMKAEEPGLTHLLRLFPGLSFGNDSVPPPPPPPSSSHSRSSRGLNRGRTMQKRRYATNNTAEVMAEFKASPNPFLQAYQEKHSWRNERPSGVEYAERPAASTYTKASYPQSHPPHPTVETIPESDASSDYQQEYTTEDPTHGIYRVPSYRMNSPEDPYPPQNPSAPSANMRRRRRRGLGEELSTVPENWGTSVDGHRRHP</sequence>
<dbReference type="VEuPathDB" id="FungiDB:SMAC_09036"/>
<comment type="caution">
    <text evidence="2">The sequence shown here is derived from an EMBL/GenBank/DDBJ whole genome shotgun (WGS) entry which is preliminary data.</text>
</comment>
<protein>
    <submittedName>
        <fullName evidence="2">Uncharacterized protein</fullName>
    </submittedName>
</protein>
<evidence type="ECO:0000256" key="1">
    <source>
        <dbReference type="SAM" id="MobiDB-lite"/>
    </source>
</evidence>
<gene>
    <name evidence="2" type="ORF">SMACR_09036</name>
</gene>
<dbReference type="OMA" id="QEPERRM"/>
<name>A0A8S9A1Y5_SORMA</name>
<accession>A0A8S9A1Y5</accession>
<feature type="region of interest" description="Disordered" evidence="1">
    <location>
        <begin position="113"/>
        <end position="216"/>
    </location>
</feature>
<dbReference type="Proteomes" id="UP000433876">
    <property type="component" value="Unassembled WGS sequence"/>
</dbReference>
<feature type="compositionally biased region" description="Polar residues" evidence="1">
    <location>
        <begin position="117"/>
        <end position="126"/>
    </location>
</feature>
<proteinExistence type="predicted"/>
<feature type="region of interest" description="Disordered" evidence="1">
    <location>
        <begin position="1"/>
        <end position="70"/>
    </location>
</feature>
<evidence type="ECO:0000313" key="3">
    <source>
        <dbReference type="Proteomes" id="UP000433876"/>
    </source>
</evidence>
<dbReference type="EMBL" id="NMPR01000011">
    <property type="protein sequence ID" value="KAA8635516.1"/>
    <property type="molecule type" value="Genomic_DNA"/>
</dbReference>
<dbReference type="AlphaFoldDB" id="A0A8S9A1Y5"/>
<feature type="compositionally biased region" description="Polar residues" evidence="1">
    <location>
        <begin position="141"/>
        <end position="150"/>
    </location>
</feature>
<organism evidence="2 3">
    <name type="scientific">Sordaria macrospora</name>
    <dbReference type="NCBI Taxonomy" id="5147"/>
    <lineage>
        <taxon>Eukaryota</taxon>
        <taxon>Fungi</taxon>
        <taxon>Dikarya</taxon>
        <taxon>Ascomycota</taxon>
        <taxon>Pezizomycotina</taxon>
        <taxon>Sordariomycetes</taxon>
        <taxon>Sordariomycetidae</taxon>
        <taxon>Sordariales</taxon>
        <taxon>Sordariaceae</taxon>
        <taxon>Sordaria</taxon>
    </lineage>
</organism>
<evidence type="ECO:0000313" key="2">
    <source>
        <dbReference type="EMBL" id="KAA8635516.1"/>
    </source>
</evidence>